<accession>A0AAD5QG72</accession>
<evidence type="ECO:0000259" key="4">
    <source>
        <dbReference type="Pfam" id="PF00571"/>
    </source>
</evidence>
<keyword evidence="2" id="KW-0406">Ion transport</keyword>
<dbReference type="InterPro" id="IPR046342">
    <property type="entry name" value="CBS_dom_sf"/>
</dbReference>
<organism evidence="5 6">
    <name type="scientific">Parelaphostrongylus tenuis</name>
    <name type="common">Meningeal worm</name>
    <dbReference type="NCBI Taxonomy" id="148309"/>
    <lineage>
        <taxon>Eukaryota</taxon>
        <taxon>Metazoa</taxon>
        <taxon>Ecdysozoa</taxon>
        <taxon>Nematoda</taxon>
        <taxon>Chromadorea</taxon>
        <taxon>Rhabditida</taxon>
        <taxon>Rhabditina</taxon>
        <taxon>Rhabditomorpha</taxon>
        <taxon>Strongyloidea</taxon>
        <taxon>Metastrongylidae</taxon>
        <taxon>Parelaphostrongylus</taxon>
    </lineage>
</organism>
<dbReference type="GO" id="GO:0005247">
    <property type="term" value="F:voltage-gated chloride channel activity"/>
    <property type="evidence" value="ECO:0007669"/>
    <property type="project" value="TreeGrafter"/>
</dbReference>
<dbReference type="FunFam" id="3.10.580.10:FF:000032">
    <property type="entry name" value="Chloride channel protein"/>
    <property type="match status" value="1"/>
</dbReference>
<dbReference type="Pfam" id="PF00571">
    <property type="entry name" value="CBS"/>
    <property type="match status" value="1"/>
</dbReference>
<evidence type="ECO:0000313" key="6">
    <source>
        <dbReference type="Proteomes" id="UP001196413"/>
    </source>
</evidence>
<dbReference type="PANTHER" id="PTHR45720:SF10">
    <property type="entry name" value="CHLORIDE CHANNEL PROTEIN 2"/>
    <property type="match status" value="1"/>
</dbReference>
<dbReference type="GO" id="GO:0005886">
    <property type="term" value="C:plasma membrane"/>
    <property type="evidence" value="ECO:0007669"/>
    <property type="project" value="TreeGrafter"/>
</dbReference>
<dbReference type="PANTHER" id="PTHR45720">
    <property type="entry name" value="CHLORIDE CHANNEL PROTEIN 2"/>
    <property type="match status" value="1"/>
</dbReference>
<keyword evidence="3" id="KW-0868">Chloride</keyword>
<sequence>MVPDVKFIWKGITFSELRKIIHANREIRAFPIVLDQESRILLGSVSRKVLNDSMEGLIGDRIRQLEAVRRTHLDPSMKSCGSSPLLSAVQGDQRDPLSFKSTNSRMMTRTTEEVTKRCFSSINELFDNQQRTKDIIDLQEEQRGIWETEQLTKMLNIHSIQIDAAPFQIAENTSLFKIHSMFSLLGLQRAYVTRLGRLVGVVSLREIRIAVENINNPSHHTTITSTLIEDTEDTNYVNTFH</sequence>
<comment type="caution">
    <text evidence="5">The sequence shown here is derived from an EMBL/GenBank/DDBJ whole genome shotgun (WGS) entry which is preliminary data.</text>
</comment>
<evidence type="ECO:0000313" key="5">
    <source>
        <dbReference type="EMBL" id="KAJ1348369.1"/>
    </source>
</evidence>
<reference evidence="5" key="1">
    <citation type="submission" date="2021-06" db="EMBL/GenBank/DDBJ databases">
        <title>Parelaphostrongylus tenuis whole genome reference sequence.</title>
        <authorList>
            <person name="Garwood T.J."/>
            <person name="Larsen P.A."/>
            <person name="Fountain-Jones N.M."/>
            <person name="Garbe J.R."/>
            <person name="Macchietto M.G."/>
            <person name="Kania S.A."/>
            <person name="Gerhold R.W."/>
            <person name="Richards J.E."/>
            <person name="Wolf T.M."/>
        </authorList>
    </citation>
    <scope>NUCLEOTIDE SEQUENCE</scope>
    <source>
        <strain evidence="5">MNPRO001-30</strain>
        <tissue evidence="5">Meninges</tissue>
    </source>
</reference>
<dbReference type="Gene3D" id="3.10.580.10">
    <property type="entry name" value="CBS-domain"/>
    <property type="match status" value="1"/>
</dbReference>
<dbReference type="AlphaFoldDB" id="A0AAD5QG72"/>
<evidence type="ECO:0000256" key="1">
    <source>
        <dbReference type="ARBA" id="ARBA00022448"/>
    </source>
</evidence>
<protein>
    <submittedName>
        <fullName evidence="5">Chloride channel protein 1</fullName>
    </submittedName>
</protein>
<feature type="domain" description="CBS" evidence="4">
    <location>
        <begin position="1"/>
        <end position="48"/>
    </location>
</feature>
<keyword evidence="1" id="KW-0813">Transport</keyword>
<dbReference type="InterPro" id="IPR050970">
    <property type="entry name" value="Cl_channel_volt-gated"/>
</dbReference>
<name>A0AAD5QG72_PARTN</name>
<dbReference type="EMBL" id="JAHQIW010000487">
    <property type="protein sequence ID" value="KAJ1348369.1"/>
    <property type="molecule type" value="Genomic_DNA"/>
</dbReference>
<dbReference type="SUPFAM" id="SSF54631">
    <property type="entry name" value="CBS-domain pair"/>
    <property type="match status" value="1"/>
</dbReference>
<proteinExistence type="predicted"/>
<dbReference type="Proteomes" id="UP001196413">
    <property type="component" value="Unassembled WGS sequence"/>
</dbReference>
<evidence type="ECO:0000256" key="2">
    <source>
        <dbReference type="ARBA" id="ARBA00023065"/>
    </source>
</evidence>
<dbReference type="InterPro" id="IPR000644">
    <property type="entry name" value="CBS_dom"/>
</dbReference>
<gene>
    <name evidence="5" type="primary">CLCN1</name>
    <name evidence="5" type="ORF">KIN20_003658</name>
</gene>
<keyword evidence="6" id="KW-1185">Reference proteome</keyword>
<evidence type="ECO:0000256" key="3">
    <source>
        <dbReference type="ARBA" id="ARBA00023214"/>
    </source>
</evidence>